<dbReference type="Pfam" id="PF24878">
    <property type="entry name" value="YkcB_C"/>
    <property type="match status" value="1"/>
</dbReference>
<keyword evidence="4" id="KW-1185">Reference proteome</keyword>
<dbReference type="RefSeq" id="WP_163695521.1">
    <property type="nucleotide sequence ID" value="NZ_AP022595.1"/>
</dbReference>
<accession>A0A7I7SQA7</accession>
<evidence type="ECO:0000259" key="2">
    <source>
        <dbReference type="Pfam" id="PF24878"/>
    </source>
</evidence>
<proteinExistence type="predicted"/>
<dbReference type="KEGG" id="msar:MSAR_13610"/>
<dbReference type="Proteomes" id="UP000466445">
    <property type="component" value="Chromosome"/>
</dbReference>
<evidence type="ECO:0000313" key="4">
    <source>
        <dbReference type="Proteomes" id="UP000466445"/>
    </source>
</evidence>
<organism evidence="3 4">
    <name type="scientific">Mycolicibacterium sarraceniae</name>
    <dbReference type="NCBI Taxonomy" id="1534348"/>
    <lineage>
        <taxon>Bacteria</taxon>
        <taxon>Bacillati</taxon>
        <taxon>Actinomycetota</taxon>
        <taxon>Actinomycetes</taxon>
        <taxon>Mycobacteriales</taxon>
        <taxon>Mycobacteriaceae</taxon>
        <taxon>Mycolicibacterium</taxon>
    </lineage>
</organism>
<dbReference type="EMBL" id="AP022595">
    <property type="protein sequence ID" value="BBY58225.1"/>
    <property type="molecule type" value="Genomic_DNA"/>
</dbReference>
<feature type="domain" description="Putative mannosyltransferase YkcA/B-like C-terminal" evidence="2">
    <location>
        <begin position="52"/>
        <end position="132"/>
    </location>
</feature>
<dbReference type="AlphaFoldDB" id="A0A7I7SQA7"/>
<evidence type="ECO:0000313" key="3">
    <source>
        <dbReference type="EMBL" id="BBY58225.1"/>
    </source>
</evidence>
<feature type="region of interest" description="Disordered" evidence="1">
    <location>
        <begin position="17"/>
        <end position="42"/>
    </location>
</feature>
<gene>
    <name evidence="3" type="ORF">MSAR_13610</name>
</gene>
<name>A0A7I7SQA7_9MYCO</name>
<dbReference type="InterPro" id="IPR056785">
    <property type="entry name" value="YkcA/B-like_C"/>
</dbReference>
<sequence length="150" mass="14821">MGSAAYTFATIGPSHAGGNVQVGPAQAARNGGHGRHGDDGDNTELDALLQGTDTTWSAAVNGSAAAAGVELATNTSVMAIGGFGGSDPVPSPAAFQADVANREIGCYIAPGNQGGPGRGNQHADITAWVAANFSPKTVGSDTVYDLQPSP</sequence>
<evidence type="ECO:0000256" key="1">
    <source>
        <dbReference type="SAM" id="MobiDB-lite"/>
    </source>
</evidence>
<protein>
    <recommendedName>
        <fullName evidence="2">Putative mannosyltransferase YkcA/B-like C-terminal domain-containing protein</fullName>
    </recommendedName>
</protein>
<reference evidence="3 4" key="1">
    <citation type="journal article" date="2019" name="Emerg. Microbes Infect.">
        <title>Comprehensive subspecies identification of 175 nontuberculous mycobacteria species based on 7547 genomic profiles.</title>
        <authorList>
            <person name="Matsumoto Y."/>
            <person name="Kinjo T."/>
            <person name="Motooka D."/>
            <person name="Nabeya D."/>
            <person name="Jung N."/>
            <person name="Uechi K."/>
            <person name="Horii T."/>
            <person name="Iida T."/>
            <person name="Fujita J."/>
            <person name="Nakamura S."/>
        </authorList>
    </citation>
    <scope>NUCLEOTIDE SEQUENCE [LARGE SCALE GENOMIC DNA]</scope>
    <source>
        <strain evidence="3 4">JCM 30395</strain>
    </source>
</reference>